<evidence type="ECO:0000313" key="1">
    <source>
        <dbReference type="EMBL" id="VDM76647.1"/>
    </source>
</evidence>
<dbReference type="Proteomes" id="UP000270094">
    <property type="component" value="Unassembled WGS sequence"/>
</dbReference>
<accession>A0A3P7JKC8</accession>
<sequence length="39" mass="4528">MTARSHWCQTIHLPVKTHRRKKKRKNADGFSIAAKALKI</sequence>
<dbReference type="AlphaFoldDB" id="A0A3P7JKC8"/>
<name>A0A3P7JKC8_STRVU</name>
<gene>
    <name evidence="1" type="ORF">SVUK_LOCUS11645</name>
</gene>
<proteinExistence type="predicted"/>
<organism evidence="1 2">
    <name type="scientific">Strongylus vulgaris</name>
    <name type="common">Blood worm</name>
    <dbReference type="NCBI Taxonomy" id="40348"/>
    <lineage>
        <taxon>Eukaryota</taxon>
        <taxon>Metazoa</taxon>
        <taxon>Ecdysozoa</taxon>
        <taxon>Nematoda</taxon>
        <taxon>Chromadorea</taxon>
        <taxon>Rhabditida</taxon>
        <taxon>Rhabditina</taxon>
        <taxon>Rhabditomorpha</taxon>
        <taxon>Strongyloidea</taxon>
        <taxon>Strongylidae</taxon>
        <taxon>Strongylus</taxon>
    </lineage>
</organism>
<keyword evidence="2" id="KW-1185">Reference proteome</keyword>
<evidence type="ECO:0000313" key="2">
    <source>
        <dbReference type="Proteomes" id="UP000270094"/>
    </source>
</evidence>
<dbReference type="EMBL" id="UYYB01097421">
    <property type="protein sequence ID" value="VDM76647.1"/>
    <property type="molecule type" value="Genomic_DNA"/>
</dbReference>
<reference evidence="1 2" key="1">
    <citation type="submission" date="2018-11" db="EMBL/GenBank/DDBJ databases">
        <authorList>
            <consortium name="Pathogen Informatics"/>
        </authorList>
    </citation>
    <scope>NUCLEOTIDE SEQUENCE [LARGE SCALE GENOMIC DNA]</scope>
</reference>
<protein>
    <submittedName>
        <fullName evidence="1">Uncharacterized protein</fullName>
    </submittedName>
</protein>